<dbReference type="EMBL" id="JAGKHQ010000011">
    <property type="protein sequence ID" value="KAG7504221.1"/>
    <property type="molecule type" value="Genomic_DNA"/>
</dbReference>
<reference evidence="1 2" key="1">
    <citation type="journal article" date="2021" name="Sci. Rep.">
        <title>Chromosome anchoring in Senegalese sole (Solea senegalensis) reveals sex-associated markers and genome rearrangements in flatfish.</title>
        <authorList>
            <person name="Guerrero-Cozar I."/>
            <person name="Gomez-Garrido J."/>
            <person name="Berbel C."/>
            <person name="Martinez-Blanch J.F."/>
            <person name="Alioto T."/>
            <person name="Claros M.G."/>
            <person name="Gagnaire P.A."/>
            <person name="Manchado M."/>
        </authorList>
    </citation>
    <scope>NUCLEOTIDE SEQUENCE [LARGE SCALE GENOMIC DNA]</scope>
    <source>
        <strain evidence="1">Sse05_10M</strain>
    </source>
</reference>
<evidence type="ECO:0000313" key="2">
    <source>
        <dbReference type="Proteomes" id="UP000693946"/>
    </source>
</evidence>
<sequence length="93" mass="10321">MALVLTSAECVTYIRMAAQIEVLSSSHKHTVTLRKKLFLELLCLLRKDILPAVQHSRDKPQPLCKVSTSPSPPDVMRRAEAIAREELLAAATL</sequence>
<keyword evidence="2" id="KW-1185">Reference proteome</keyword>
<proteinExistence type="predicted"/>
<evidence type="ECO:0000313" key="1">
    <source>
        <dbReference type="EMBL" id="KAG7504221.1"/>
    </source>
</evidence>
<dbReference type="Proteomes" id="UP000693946">
    <property type="component" value="Linkage Group LG19"/>
</dbReference>
<organism evidence="1 2">
    <name type="scientific">Solea senegalensis</name>
    <name type="common">Senegalese sole</name>
    <dbReference type="NCBI Taxonomy" id="28829"/>
    <lineage>
        <taxon>Eukaryota</taxon>
        <taxon>Metazoa</taxon>
        <taxon>Chordata</taxon>
        <taxon>Craniata</taxon>
        <taxon>Vertebrata</taxon>
        <taxon>Euteleostomi</taxon>
        <taxon>Actinopterygii</taxon>
        <taxon>Neopterygii</taxon>
        <taxon>Teleostei</taxon>
        <taxon>Neoteleostei</taxon>
        <taxon>Acanthomorphata</taxon>
        <taxon>Carangaria</taxon>
        <taxon>Pleuronectiformes</taxon>
        <taxon>Pleuronectoidei</taxon>
        <taxon>Soleidae</taxon>
        <taxon>Solea</taxon>
    </lineage>
</organism>
<name>A0AAV6RFN4_SOLSE</name>
<gene>
    <name evidence="1" type="ORF">JOB18_003331</name>
</gene>
<comment type="caution">
    <text evidence="1">The sequence shown here is derived from an EMBL/GenBank/DDBJ whole genome shotgun (WGS) entry which is preliminary data.</text>
</comment>
<accession>A0AAV6RFN4</accession>
<protein>
    <submittedName>
        <fullName evidence="1">Uncharacterized protein</fullName>
    </submittedName>
</protein>
<dbReference type="AlphaFoldDB" id="A0AAV6RFN4"/>